<dbReference type="InterPro" id="IPR011990">
    <property type="entry name" value="TPR-like_helical_dom_sf"/>
</dbReference>
<dbReference type="Gene3D" id="1.25.40.390">
    <property type="match status" value="1"/>
</dbReference>
<evidence type="ECO:0000256" key="4">
    <source>
        <dbReference type="ARBA" id="ARBA00023136"/>
    </source>
</evidence>
<comment type="subcellular location">
    <subcellularLocation>
        <location evidence="1">Cell outer membrane</location>
    </subcellularLocation>
</comment>
<dbReference type="InterPro" id="IPR012944">
    <property type="entry name" value="SusD_RagB_dom"/>
</dbReference>
<gene>
    <name evidence="9" type="ORF">ACFSQ3_11530</name>
</gene>
<keyword evidence="10" id="KW-1185">Reference proteome</keyword>
<comment type="caution">
    <text evidence="9">The sequence shown here is derived from an EMBL/GenBank/DDBJ whole genome shotgun (WGS) entry which is preliminary data.</text>
</comment>
<keyword evidence="5" id="KW-0998">Cell outer membrane</keyword>
<dbReference type="PROSITE" id="PS51257">
    <property type="entry name" value="PROKAR_LIPOPROTEIN"/>
    <property type="match status" value="1"/>
</dbReference>
<dbReference type="Pfam" id="PF14322">
    <property type="entry name" value="SusD-like_3"/>
    <property type="match status" value="1"/>
</dbReference>
<comment type="similarity">
    <text evidence="2">Belongs to the SusD family.</text>
</comment>
<dbReference type="Proteomes" id="UP001597393">
    <property type="component" value="Unassembled WGS sequence"/>
</dbReference>
<proteinExistence type="inferred from homology"/>
<organism evidence="9 10">
    <name type="scientific">Sphingobacterium corticis</name>
    <dbReference type="NCBI Taxonomy" id="1812823"/>
    <lineage>
        <taxon>Bacteria</taxon>
        <taxon>Pseudomonadati</taxon>
        <taxon>Bacteroidota</taxon>
        <taxon>Sphingobacteriia</taxon>
        <taxon>Sphingobacteriales</taxon>
        <taxon>Sphingobacteriaceae</taxon>
        <taxon>Sphingobacterium</taxon>
    </lineage>
</organism>
<accession>A0ABW5NL42</accession>
<dbReference type="RefSeq" id="WP_380869711.1">
    <property type="nucleotide sequence ID" value="NZ_JBHUMA010000006.1"/>
</dbReference>
<evidence type="ECO:0000256" key="5">
    <source>
        <dbReference type="ARBA" id="ARBA00023237"/>
    </source>
</evidence>
<name>A0ABW5NL42_9SPHI</name>
<keyword evidence="4" id="KW-0472">Membrane</keyword>
<sequence>MKNNIKKWIYMLGLMGGTMATFSACTNLDETLYDELDQEGYYNNKLETLSAVLRPYTHAQAWATPGRNGWWRLSEYAADQLAWPQKGQHGFDGGNWIRLHHHTWTADEETLNEAWLLAFGGVGYCTNPIENLESREAASMGITEEERLAYIGELKLFRAFHYLRIMDLWGNVPIATETNKTPEPTNPPTNSRQEVFEFIEKEILENVENVPLLSKEMTGRVSRAAGYAMLVELYLNAEVWTGTPRWDDCIAAADKLLTGTAGGQNGTMQLDVNITDAFKPDNHLSKEVIFAIATEFQNSTTQPQWPSEFFYFNHRDINGGGRNGNNGAVVIPGVFSTFADTDLRKKEWMLFGPQMMFSDPTKPVLGSSDEYAGRPVIFVDNIRRNSVAAANGTDPEQLPSNMTTGEGNSGVRFNKYRIGNLAHPSYNSTDWNVYRLTWINFAKAEAIMRRAGGAANADAVELINASKQRSFAQGDRAGNLYTPATLTMDELLAERGREFIFEGYRRQDLIRYGKLHTESWWDHQPSTAIRNLYPIPNRQRVLNPNLEQNEGYN</sequence>
<evidence type="ECO:0000313" key="9">
    <source>
        <dbReference type="EMBL" id="MFD2599585.1"/>
    </source>
</evidence>
<keyword evidence="3 6" id="KW-0732">Signal</keyword>
<feature type="signal peptide" evidence="6">
    <location>
        <begin position="1"/>
        <end position="23"/>
    </location>
</feature>
<reference evidence="10" key="1">
    <citation type="journal article" date="2019" name="Int. J. Syst. Evol. Microbiol.">
        <title>The Global Catalogue of Microorganisms (GCM) 10K type strain sequencing project: providing services to taxonomists for standard genome sequencing and annotation.</title>
        <authorList>
            <consortium name="The Broad Institute Genomics Platform"/>
            <consortium name="The Broad Institute Genome Sequencing Center for Infectious Disease"/>
            <person name="Wu L."/>
            <person name="Ma J."/>
        </authorList>
    </citation>
    <scope>NUCLEOTIDE SEQUENCE [LARGE SCALE GENOMIC DNA]</scope>
    <source>
        <strain evidence="10">KCTC 42248</strain>
    </source>
</reference>
<feature type="domain" description="SusD-like N-terminal" evidence="8">
    <location>
        <begin position="94"/>
        <end position="235"/>
    </location>
</feature>
<dbReference type="SUPFAM" id="SSF48452">
    <property type="entry name" value="TPR-like"/>
    <property type="match status" value="1"/>
</dbReference>
<evidence type="ECO:0000256" key="1">
    <source>
        <dbReference type="ARBA" id="ARBA00004442"/>
    </source>
</evidence>
<feature type="chain" id="PRO_5045498157" evidence="6">
    <location>
        <begin position="24"/>
        <end position="553"/>
    </location>
</feature>
<evidence type="ECO:0000256" key="2">
    <source>
        <dbReference type="ARBA" id="ARBA00006275"/>
    </source>
</evidence>
<dbReference type="Pfam" id="PF07980">
    <property type="entry name" value="SusD_RagB"/>
    <property type="match status" value="1"/>
</dbReference>
<evidence type="ECO:0000259" key="8">
    <source>
        <dbReference type="Pfam" id="PF14322"/>
    </source>
</evidence>
<evidence type="ECO:0000313" key="10">
    <source>
        <dbReference type="Proteomes" id="UP001597393"/>
    </source>
</evidence>
<dbReference type="EMBL" id="JBHUMA010000006">
    <property type="protein sequence ID" value="MFD2599585.1"/>
    <property type="molecule type" value="Genomic_DNA"/>
</dbReference>
<dbReference type="InterPro" id="IPR033985">
    <property type="entry name" value="SusD-like_N"/>
</dbReference>
<evidence type="ECO:0000259" key="7">
    <source>
        <dbReference type="Pfam" id="PF07980"/>
    </source>
</evidence>
<evidence type="ECO:0000256" key="3">
    <source>
        <dbReference type="ARBA" id="ARBA00022729"/>
    </source>
</evidence>
<feature type="domain" description="RagB/SusD" evidence="7">
    <location>
        <begin position="397"/>
        <end position="552"/>
    </location>
</feature>
<evidence type="ECO:0000256" key="6">
    <source>
        <dbReference type="SAM" id="SignalP"/>
    </source>
</evidence>
<protein>
    <submittedName>
        <fullName evidence="9">RagB/SusD family nutrient uptake outer membrane protein</fullName>
    </submittedName>
</protein>